<dbReference type="Proteomes" id="UP000285317">
    <property type="component" value="Chromosome"/>
</dbReference>
<evidence type="ECO:0000256" key="1">
    <source>
        <dbReference type="ARBA" id="ARBA00001946"/>
    </source>
</evidence>
<keyword evidence="3" id="KW-0479">Metal-binding</keyword>
<evidence type="ECO:0000256" key="8">
    <source>
        <dbReference type="SAM" id="MobiDB-lite"/>
    </source>
</evidence>
<organism evidence="9 10">
    <name type="scientific">Rathayibacter festucae DSM 15932</name>
    <dbReference type="NCBI Taxonomy" id="1328866"/>
    <lineage>
        <taxon>Bacteria</taxon>
        <taxon>Bacillati</taxon>
        <taxon>Actinomycetota</taxon>
        <taxon>Actinomycetes</taxon>
        <taxon>Micrococcales</taxon>
        <taxon>Microbacteriaceae</taxon>
        <taxon>Rathayibacter</taxon>
    </lineage>
</organism>
<keyword evidence="5" id="KW-0460">Magnesium</keyword>
<evidence type="ECO:0000256" key="7">
    <source>
        <dbReference type="ARBA" id="ARBA00048451"/>
    </source>
</evidence>
<dbReference type="GO" id="GO:0008865">
    <property type="term" value="F:fructokinase activity"/>
    <property type="evidence" value="ECO:0007669"/>
    <property type="project" value="UniProtKB-EC"/>
</dbReference>
<evidence type="ECO:0000256" key="6">
    <source>
        <dbReference type="ARBA" id="ARBA00038887"/>
    </source>
</evidence>
<accession>A0A3Q9UY98</accession>
<protein>
    <recommendedName>
        <fullName evidence="6">fructokinase</fullName>
        <ecNumber evidence="6">2.7.1.4</ecNumber>
    </recommendedName>
</protein>
<name>A0A3Q9UY98_9MICO</name>
<evidence type="ECO:0000313" key="9">
    <source>
        <dbReference type="EMBL" id="AZZ53157.1"/>
    </source>
</evidence>
<dbReference type="PANTHER" id="PTHR42742:SF3">
    <property type="entry name" value="FRUCTOKINASE"/>
    <property type="match status" value="1"/>
</dbReference>
<dbReference type="InterPro" id="IPR000600">
    <property type="entry name" value="ROK"/>
</dbReference>
<comment type="similarity">
    <text evidence="2">Belongs to the ROK (NagC/XylR) family.</text>
</comment>
<evidence type="ECO:0000313" key="10">
    <source>
        <dbReference type="Proteomes" id="UP000285317"/>
    </source>
</evidence>
<dbReference type="CDD" id="cd24067">
    <property type="entry name" value="ASKHA_NBD_ROK_BsFRK-like"/>
    <property type="match status" value="1"/>
</dbReference>
<dbReference type="PANTHER" id="PTHR42742">
    <property type="entry name" value="TRANSCRIPTIONAL REPRESSOR MPRA"/>
    <property type="match status" value="1"/>
</dbReference>
<evidence type="ECO:0000256" key="2">
    <source>
        <dbReference type="ARBA" id="ARBA00006479"/>
    </source>
</evidence>
<dbReference type="EMBL" id="CP028137">
    <property type="protein sequence ID" value="AZZ53157.1"/>
    <property type="molecule type" value="Genomic_DNA"/>
</dbReference>
<dbReference type="KEGG" id="rfs:C1I64_14695"/>
<feature type="compositionally biased region" description="Basic and acidic residues" evidence="8">
    <location>
        <begin position="100"/>
        <end position="110"/>
    </location>
</feature>
<evidence type="ECO:0000256" key="4">
    <source>
        <dbReference type="ARBA" id="ARBA00022833"/>
    </source>
</evidence>
<comment type="cofactor">
    <cofactor evidence="1">
        <name>Mg(2+)</name>
        <dbReference type="ChEBI" id="CHEBI:18420"/>
    </cofactor>
</comment>
<evidence type="ECO:0000256" key="5">
    <source>
        <dbReference type="ARBA" id="ARBA00022842"/>
    </source>
</evidence>
<evidence type="ECO:0000256" key="3">
    <source>
        <dbReference type="ARBA" id="ARBA00022723"/>
    </source>
</evidence>
<sequence length="454" mass="45744">MRMSGPGPVAPSPRGGWSTLAASLARADPAISARRRTESLTIAVSRAGSRHCGEDASEGMDRPSVAPAATHGEGGSPSTTPTDVGSPWKRRPPPAGRSRRGPEPEVRAERPPGAAVSIRASCPPRPAALNGKPHRDSSTPPSARARPGDPVTSGTAPRALLLGIETGGTKVVAAVAAREDPERILATTTLPTRGPAETLGDLAAFARDHGVEGTVAAIGVASFGPLDIDPASPGYGRLTSTPKLGWEGTDVLSPLEAAAPGARTALVTDVNGSALGEARWGAGQGEPDFVYLTVGTGVGGGLVAGGHLLAGSGWPEVAHVLPRRHPEDRFEGTCPFHGDCLEGLVAGPAISARWGVDGSSLGAEDAAANLRFSSYYLAQLVTTLAYVAGVRLAIVGGGVAKTPGLLAATEAEVERLMGAPGANGTGAAHLRLVPPALGDEAGVRGALSLAESLL</sequence>
<dbReference type="InterPro" id="IPR043129">
    <property type="entry name" value="ATPase_NBD"/>
</dbReference>
<reference evidence="9 10" key="1">
    <citation type="submission" date="2018-03" db="EMBL/GenBank/DDBJ databases">
        <title>Bacteriophage NCPPB3778 and a type I-E CRISPR drive the evolution of the US Biological Select Agent, Rathayibacter toxicus.</title>
        <authorList>
            <person name="Davis E.W.II."/>
            <person name="Tabima J.F."/>
            <person name="Weisberg A.J."/>
            <person name="Dantas Lopes L."/>
            <person name="Wiseman M.S."/>
            <person name="Wiseman M.S."/>
            <person name="Pupko T."/>
            <person name="Belcher M.S."/>
            <person name="Sechler A.J."/>
            <person name="Tancos M.A."/>
            <person name="Schroeder B.K."/>
            <person name="Murray T.D."/>
            <person name="Luster D.G."/>
            <person name="Schneider W.L."/>
            <person name="Rogers E."/>
            <person name="Andreote F.D."/>
            <person name="Grunwald N.J."/>
            <person name="Putnam M.L."/>
            <person name="Chang J.H."/>
        </authorList>
    </citation>
    <scope>NUCLEOTIDE SEQUENCE [LARGE SCALE GENOMIC DNA]</scope>
    <source>
        <strain evidence="9 10">DSM 15932</strain>
    </source>
</reference>
<dbReference type="Pfam" id="PF00480">
    <property type="entry name" value="ROK"/>
    <property type="match status" value="1"/>
</dbReference>
<dbReference type="SUPFAM" id="SSF53067">
    <property type="entry name" value="Actin-like ATPase domain"/>
    <property type="match status" value="1"/>
</dbReference>
<keyword evidence="4" id="KW-0862">Zinc</keyword>
<comment type="catalytic activity">
    <reaction evidence="7">
        <text>D-fructose + ATP = D-fructose 6-phosphate + ADP + H(+)</text>
        <dbReference type="Rhea" id="RHEA:16125"/>
        <dbReference type="ChEBI" id="CHEBI:15378"/>
        <dbReference type="ChEBI" id="CHEBI:30616"/>
        <dbReference type="ChEBI" id="CHEBI:37721"/>
        <dbReference type="ChEBI" id="CHEBI:61527"/>
        <dbReference type="ChEBI" id="CHEBI:456216"/>
        <dbReference type="EC" id="2.7.1.4"/>
    </reaction>
</comment>
<dbReference type="GO" id="GO:0046872">
    <property type="term" value="F:metal ion binding"/>
    <property type="evidence" value="ECO:0007669"/>
    <property type="project" value="UniProtKB-KW"/>
</dbReference>
<feature type="region of interest" description="Disordered" evidence="8">
    <location>
        <begin position="27"/>
        <end position="156"/>
    </location>
</feature>
<dbReference type="Gene3D" id="3.30.420.40">
    <property type="match status" value="2"/>
</dbReference>
<dbReference type="InterPro" id="IPR051804">
    <property type="entry name" value="Carb_Metab_Reg_Kinase/Isom"/>
</dbReference>
<dbReference type="EC" id="2.7.1.4" evidence="6"/>
<proteinExistence type="inferred from homology"/>
<dbReference type="AlphaFoldDB" id="A0A3Q9UY98"/>
<gene>
    <name evidence="9" type="ORF">C1I64_14695</name>
</gene>